<dbReference type="EMBL" id="MK500489">
    <property type="protein sequence ID" value="QBK90476.1"/>
    <property type="molecule type" value="Genomic_DNA"/>
</dbReference>
<protein>
    <submittedName>
        <fullName evidence="1">Uncharacterized protein</fullName>
    </submittedName>
</protein>
<gene>
    <name evidence="1" type="ORF">LCPAC103_01570</name>
</gene>
<sequence length="125" mass="13186">MADYTVGSIKQKKIRHITNSTILTTLDSGRVITVESASAVTITLPLASDATCAYYDIIRIIDTTAVVTIATSGSNTITIMDMDNKLVTSKSGITSGAGVAFMNSTVNLFSTGTEWVGKNISMGWA</sequence>
<organism evidence="1">
    <name type="scientific">Pithovirus LCPAC103</name>
    <dbReference type="NCBI Taxonomy" id="2506588"/>
    <lineage>
        <taxon>Viruses</taxon>
        <taxon>Pithoviruses</taxon>
    </lineage>
</organism>
<name>A0A481Z4G1_9VIRU</name>
<evidence type="ECO:0000313" key="1">
    <source>
        <dbReference type="EMBL" id="QBK90476.1"/>
    </source>
</evidence>
<reference evidence="1" key="1">
    <citation type="journal article" date="2019" name="MBio">
        <title>Virus Genomes from Deep Sea Sediments Expand the Ocean Megavirome and Support Independent Origins of Viral Gigantism.</title>
        <authorList>
            <person name="Backstrom D."/>
            <person name="Yutin N."/>
            <person name="Jorgensen S.L."/>
            <person name="Dharamshi J."/>
            <person name="Homa F."/>
            <person name="Zaremba-Niedwiedzka K."/>
            <person name="Spang A."/>
            <person name="Wolf Y.I."/>
            <person name="Koonin E.V."/>
            <person name="Ettema T.J."/>
        </authorList>
    </citation>
    <scope>NUCLEOTIDE SEQUENCE</scope>
</reference>
<proteinExistence type="predicted"/>
<accession>A0A481Z4G1</accession>